<evidence type="ECO:0000256" key="10">
    <source>
        <dbReference type="ARBA" id="ARBA00022777"/>
    </source>
</evidence>
<comment type="caution">
    <text evidence="18">The sequence shown here is derived from an EMBL/GenBank/DDBJ whole genome shotgun (WGS) entry which is preliminary data.</text>
</comment>
<dbReference type="InterPro" id="IPR005467">
    <property type="entry name" value="His_kinase_dom"/>
</dbReference>
<dbReference type="InterPro" id="IPR003661">
    <property type="entry name" value="HisK_dim/P_dom"/>
</dbReference>
<evidence type="ECO:0000256" key="12">
    <source>
        <dbReference type="ARBA" id="ARBA00022989"/>
    </source>
</evidence>
<dbReference type="EMBL" id="JBHRYC010000075">
    <property type="protein sequence ID" value="MFC3638505.1"/>
    <property type="molecule type" value="Genomic_DNA"/>
</dbReference>
<evidence type="ECO:0000256" key="14">
    <source>
        <dbReference type="ARBA" id="ARBA00023136"/>
    </source>
</evidence>
<evidence type="ECO:0000256" key="15">
    <source>
        <dbReference type="SAM" id="Phobius"/>
    </source>
</evidence>
<reference evidence="19" key="1">
    <citation type="journal article" date="2019" name="Int. J. Syst. Evol. Microbiol.">
        <title>The Global Catalogue of Microorganisms (GCM) 10K type strain sequencing project: providing services to taxonomists for standard genome sequencing and annotation.</title>
        <authorList>
            <consortium name="The Broad Institute Genomics Platform"/>
            <consortium name="The Broad Institute Genome Sequencing Center for Infectious Disease"/>
            <person name="Wu L."/>
            <person name="Ma J."/>
        </authorList>
    </citation>
    <scope>NUCLEOTIDE SEQUENCE [LARGE SCALE GENOMIC DNA]</scope>
    <source>
        <strain evidence="19">KCTC 42282</strain>
    </source>
</reference>
<evidence type="ECO:0000313" key="19">
    <source>
        <dbReference type="Proteomes" id="UP001595704"/>
    </source>
</evidence>
<dbReference type="InterPro" id="IPR003594">
    <property type="entry name" value="HATPase_dom"/>
</dbReference>
<dbReference type="Gene3D" id="3.30.565.10">
    <property type="entry name" value="Histidine kinase-like ATPase, C-terminal domain"/>
    <property type="match status" value="1"/>
</dbReference>
<evidence type="ECO:0000256" key="4">
    <source>
        <dbReference type="ARBA" id="ARBA00022475"/>
    </source>
</evidence>
<keyword evidence="19" id="KW-1185">Reference proteome</keyword>
<feature type="transmembrane region" description="Helical" evidence="15">
    <location>
        <begin position="12"/>
        <end position="36"/>
    </location>
</feature>
<dbReference type="Proteomes" id="UP001595704">
    <property type="component" value="Unassembled WGS sequence"/>
</dbReference>
<dbReference type="InterPro" id="IPR004358">
    <property type="entry name" value="Sig_transdc_His_kin-like_C"/>
</dbReference>
<evidence type="ECO:0000256" key="13">
    <source>
        <dbReference type="ARBA" id="ARBA00023012"/>
    </source>
</evidence>
<evidence type="ECO:0000313" key="18">
    <source>
        <dbReference type="EMBL" id="MFC3638505.1"/>
    </source>
</evidence>
<evidence type="ECO:0000256" key="7">
    <source>
        <dbReference type="ARBA" id="ARBA00022679"/>
    </source>
</evidence>
<evidence type="ECO:0000256" key="9">
    <source>
        <dbReference type="ARBA" id="ARBA00022741"/>
    </source>
</evidence>
<dbReference type="SUPFAM" id="SSF55874">
    <property type="entry name" value="ATPase domain of HSP90 chaperone/DNA topoisomerase II/histidine kinase"/>
    <property type="match status" value="1"/>
</dbReference>
<evidence type="ECO:0000256" key="1">
    <source>
        <dbReference type="ARBA" id="ARBA00000085"/>
    </source>
</evidence>
<dbReference type="Gene3D" id="1.10.287.130">
    <property type="match status" value="1"/>
</dbReference>
<dbReference type="PROSITE" id="PS50885">
    <property type="entry name" value="HAMP"/>
    <property type="match status" value="1"/>
</dbReference>
<proteinExistence type="predicted"/>
<evidence type="ECO:0000256" key="3">
    <source>
        <dbReference type="ARBA" id="ARBA00012438"/>
    </source>
</evidence>
<dbReference type="RefSeq" id="WP_191318926.1">
    <property type="nucleotide sequence ID" value="NZ_BNCG01000005.1"/>
</dbReference>
<dbReference type="Pfam" id="PF00672">
    <property type="entry name" value="HAMP"/>
    <property type="match status" value="1"/>
</dbReference>
<feature type="domain" description="HAMP" evidence="17">
    <location>
        <begin position="194"/>
        <end position="246"/>
    </location>
</feature>
<sequence>MNAMLRRLWPDTVAGRAILVLIVALLGFHALGYWAWRVGADTLAASASDRALAARMLSISRAVAGVSGDAERSRVAHDLSDASLEAHWSRTGLALDKGTADERARMMAARLRELAPGLAPAALQIGFAPAGAHDHGAGAVWRHMMLASLRLDDGSWVNFSISTLEPGSHEDWGAFAMMICVGVAIIGVAVLLLRWATWPLRELALAAERFSIDQAPQPLAETGPVEVRRAARAFNTMQERIQRLVTERMQAMAAVSHDLRTPITRLRLRSEMLEDAATRRQVDADLGEMETMIDSTLAYLRGGKSGERMRPVDLAPVVETIVDEFQDQGRDVSLGGVDSAPVLGQAPSLKRAFSNLIGNALKYGDVARVTTAAAGGHFTVTVEDEGPGIPADARRRVFEPFVRLEESRSRETGGSGLGLTIARAVIVAHGGEISLDDRPGGGLRVVVSIPRPEAESRTT</sequence>
<keyword evidence="8 15" id="KW-0812">Transmembrane</keyword>
<gene>
    <name evidence="18" type="ORF">ACFONL_14210</name>
</gene>
<evidence type="ECO:0000256" key="8">
    <source>
        <dbReference type="ARBA" id="ARBA00022692"/>
    </source>
</evidence>
<keyword evidence="5" id="KW-0997">Cell inner membrane</keyword>
<dbReference type="SUPFAM" id="SSF47384">
    <property type="entry name" value="Homodimeric domain of signal transducing histidine kinase"/>
    <property type="match status" value="1"/>
</dbReference>
<organism evidence="18 19">
    <name type="scientific">Camelimonas fluminis</name>
    <dbReference type="NCBI Taxonomy" id="1576911"/>
    <lineage>
        <taxon>Bacteria</taxon>
        <taxon>Pseudomonadati</taxon>
        <taxon>Pseudomonadota</taxon>
        <taxon>Alphaproteobacteria</taxon>
        <taxon>Hyphomicrobiales</taxon>
        <taxon>Chelatococcaceae</taxon>
        <taxon>Camelimonas</taxon>
    </lineage>
</organism>
<name>A0ABV7UIF9_9HYPH</name>
<keyword evidence="6" id="KW-0597">Phosphoprotein</keyword>
<comment type="subcellular location">
    <subcellularLocation>
        <location evidence="2">Cell inner membrane</location>
        <topology evidence="2">Multi-pass membrane protein</topology>
    </subcellularLocation>
</comment>
<evidence type="ECO:0000259" key="17">
    <source>
        <dbReference type="PROSITE" id="PS50885"/>
    </source>
</evidence>
<dbReference type="Pfam" id="PF00512">
    <property type="entry name" value="HisKA"/>
    <property type="match status" value="1"/>
</dbReference>
<dbReference type="PRINTS" id="PR00344">
    <property type="entry name" value="BCTRLSENSOR"/>
</dbReference>
<dbReference type="InterPro" id="IPR036890">
    <property type="entry name" value="HATPase_C_sf"/>
</dbReference>
<dbReference type="SMART" id="SM00388">
    <property type="entry name" value="HisKA"/>
    <property type="match status" value="1"/>
</dbReference>
<dbReference type="Pfam" id="PF02518">
    <property type="entry name" value="HATPase_c"/>
    <property type="match status" value="1"/>
</dbReference>
<dbReference type="InterPro" id="IPR003660">
    <property type="entry name" value="HAMP_dom"/>
</dbReference>
<keyword evidence="13" id="KW-0902">Two-component regulatory system</keyword>
<keyword evidence="14 15" id="KW-0472">Membrane</keyword>
<keyword evidence="9" id="KW-0547">Nucleotide-binding</keyword>
<keyword evidence="11 18" id="KW-0067">ATP-binding</keyword>
<dbReference type="CDD" id="cd06225">
    <property type="entry name" value="HAMP"/>
    <property type="match status" value="1"/>
</dbReference>
<dbReference type="CDD" id="cd00082">
    <property type="entry name" value="HisKA"/>
    <property type="match status" value="1"/>
</dbReference>
<dbReference type="SMART" id="SM00304">
    <property type="entry name" value="HAMP"/>
    <property type="match status" value="1"/>
</dbReference>
<dbReference type="PANTHER" id="PTHR44936:SF5">
    <property type="entry name" value="SENSOR HISTIDINE KINASE ENVZ"/>
    <property type="match status" value="1"/>
</dbReference>
<dbReference type="InterPro" id="IPR036097">
    <property type="entry name" value="HisK_dim/P_sf"/>
</dbReference>
<keyword evidence="4" id="KW-1003">Cell membrane</keyword>
<accession>A0ABV7UIF9</accession>
<protein>
    <recommendedName>
        <fullName evidence="3">histidine kinase</fullName>
        <ecNumber evidence="3">2.7.13.3</ecNumber>
    </recommendedName>
</protein>
<dbReference type="CDD" id="cd00075">
    <property type="entry name" value="HATPase"/>
    <property type="match status" value="1"/>
</dbReference>
<evidence type="ECO:0000256" key="5">
    <source>
        <dbReference type="ARBA" id="ARBA00022519"/>
    </source>
</evidence>
<keyword evidence="7" id="KW-0808">Transferase</keyword>
<dbReference type="PROSITE" id="PS50109">
    <property type="entry name" value="HIS_KIN"/>
    <property type="match status" value="1"/>
</dbReference>
<feature type="domain" description="Histidine kinase" evidence="16">
    <location>
        <begin position="254"/>
        <end position="453"/>
    </location>
</feature>
<comment type="catalytic activity">
    <reaction evidence="1">
        <text>ATP + protein L-histidine = ADP + protein N-phospho-L-histidine.</text>
        <dbReference type="EC" id="2.7.13.3"/>
    </reaction>
</comment>
<dbReference type="GO" id="GO:0005524">
    <property type="term" value="F:ATP binding"/>
    <property type="evidence" value="ECO:0007669"/>
    <property type="project" value="UniProtKB-KW"/>
</dbReference>
<keyword evidence="10" id="KW-0418">Kinase</keyword>
<dbReference type="EC" id="2.7.13.3" evidence="3"/>
<evidence type="ECO:0000259" key="16">
    <source>
        <dbReference type="PROSITE" id="PS50109"/>
    </source>
</evidence>
<dbReference type="SMART" id="SM00387">
    <property type="entry name" value="HATPase_c"/>
    <property type="match status" value="1"/>
</dbReference>
<dbReference type="PANTHER" id="PTHR44936">
    <property type="entry name" value="SENSOR PROTEIN CREC"/>
    <property type="match status" value="1"/>
</dbReference>
<feature type="transmembrane region" description="Helical" evidence="15">
    <location>
        <begin position="172"/>
        <end position="193"/>
    </location>
</feature>
<evidence type="ECO:0000256" key="6">
    <source>
        <dbReference type="ARBA" id="ARBA00022553"/>
    </source>
</evidence>
<dbReference type="InterPro" id="IPR050980">
    <property type="entry name" value="2C_sensor_his_kinase"/>
</dbReference>
<keyword evidence="12 15" id="KW-1133">Transmembrane helix</keyword>
<evidence type="ECO:0000256" key="2">
    <source>
        <dbReference type="ARBA" id="ARBA00004429"/>
    </source>
</evidence>
<evidence type="ECO:0000256" key="11">
    <source>
        <dbReference type="ARBA" id="ARBA00022840"/>
    </source>
</evidence>